<dbReference type="InterPro" id="IPR006641">
    <property type="entry name" value="YqgF/RNaseH-like_dom"/>
</dbReference>
<dbReference type="EMBL" id="UXUI01008029">
    <property type="protein sequence ID" value="VDD90272.1"/>
    <property type="molecule type" value="Genomic_DNA"/>
</dbReference>
<dbReference type="InterPro" id="IPR012340">
    <property type="entry name" value="NA-bd_OB-fold"/>
</dbReference>
<dbReference type="SUPFAM" id="SSF158832">
    <property type="entry name" value="Tex N-terminal region-like"/>
    <property type="match status" value="1"/>
</dbReference>
<dbReference type="Gene3D" id="2.40.50.140">
    <property type="entry name" value="Nucleic acid-binding proteins"/>
    <property type="match status" value="1"/>
</dbReference>
<gene>
    <name evidence="2" type="ORF">EVEC_LOCUS5023</name>
</gene>
<dbReference type="Pfam" id="PF16921">
    <property type="entry name" value="Tex_YqgF"/>
    <property type="match status" value="1"/>
</dbReference>
<dbReference type="FunFam" id="3.30.420.140:FF:000001">
    <property type="entry name" value="RNA-binding transcriptional accessory protein"/>
    <property type="match status" value="1"/>
</dbReference>
<evidence type="ECO:0000259" key="1">
    <source>
        <dbReference type="PROSITE" id="PS50126"/>
    </source>
</evidence>
<dbReference type="SMART" id="SM00316">
    <property type="entry name" value="S1"/>
    <property type="match status" value="1"/>
</dbReference>
<dbReference type="Pfam" id="PF00575">
    <property type="entry name" value="S1"/>
    <property type="match status" value="1"/>
</dbReference>
<dbReference type="GO" id="GO:0003729">
    <property type="term" value="F:mRNA binding"/>
    <property type="evidence" value="ECO:0007669"/>
    <property type="project" value="TreeGrafter"/>
</dbReference>
<dbReference type="SUPFAM" id="SSF50249">
    <property type="entry name" value="Nucleic acid-binding proteins"/>
    <property type="match status" value="1"/>
</dbReference>
<dbReference type="InterPro" id="IPR023323">
    <property type="entry name" value="Tex-like_dom_sf"/>
</dbReference>
<dbReference type="PANTHER" id="PTHR10724:SF10">
    <property type="entry name" value="S1 RNA-BINDING DOMAIN-CONTAINING PROTEIN 1"/>
    <property type="match status" value="1"/>
</dbReference>
<protein>
    <submittedName>
        <fullName evidence="4">S1 motif domain-containing protein</fullName>
    </submittedName>
</protein>
<dbReference type="InterPro" id="IPR023319">
    <property type="entry name" value="Tex-like_HTH_dom_sf"/>
</dbReference>
<dbReference type="OrthoDB" id="995477at2759"/>
<proteinExistence type="predicted"/>
<evidence type="ECO:0000313" key="2">
    <source>
        <dbReference type="EMBL" id="VDD90272.1"/>
    </source>
</evidence>
<evidence type="ECO:0000313" key="3">
    <source>
        <dbReference type="Proteomes" id="UP000274131"/>
    </source>
</evidence>
<keyword evidence="3" id="KW-1185">Reference proteome</keyword>
<dbReference type="GO" id="GO:0006412">
    <property type="term" value="P:translation"/>
    <property type="evidence" value="ECO:0007669"/>
    <property type="project" value="TreeGrafter"/>
</dbReference>
<dbReference type="InterPro" id="IPR032639">
    <property type="entry name" value="Tex_YqgF"/>
</dbReference>
<accession>A0A0N4V5A3</accession>
<dbReference type="PROSITE" id="PS50126">
    <property type="entry name" value="S1"/>
    <property type="match status" value="1"/>
</dbReference>
<dbReference type="STRING" id="51028.A0A0N4V5A3"/>
<dbReference type="InterPro" id="IPR003029">
    <property type="entry name" value="S1_domain"/>
</dbReference>
<name>A0A0N4V5A3_ENTVE</name>
<dbReference type="GO" id="GO:0003735">
    <property type="term" value="F:structural constituent of ribosome"/>
    <property type="evidence" value="ECO:0007669"/>
    <property type="project" value="TreeGrafter"/>
</dbReference>
<dbReference type="InterPro" id="IPR012337">
    <property type="entry name" value="RNaseH-like_sf"/>
</dbReference>
<dbReference type="InterPro" id="IPR050437">
    <property type="entry name" value="Ribos_protein_bS1-like"/>
</dbReference>
<organism evidence="4">
    <name type="scientific">Enterobius vermicularis</name>
    <name type="common">Human pinworm</name>
    <dbReference type="NCBI Taxonomy" id="51028"/>
    <lineage>
        <taxon>Eukaryota</taxon>
        <taxon>Metazoa</taxon>
        <taxon>Ecdysozoa</taxon>
        <taxon>Nematoda</taxon>
        <taxon>Chromadorea</taxon>
        <taxon>Rhabditida</taxon>
        <taxon>Spirurina</taxon>
        <taxon>Oxyuridomorpha</taxon>
        <taxon>Oxyuroidea</taxon>
        <taxon>Oxyuridae</taxon>
        <taxon>Enterobius</taxon>
    </lineage>
</organism>
<dbReference type="AlphaFoldDB" id="A0A0N4V5A3"/>
<dbReference type="Proteomes" id="UP000274131">
    <property type="component" value="Unassembled WGS sequence"/>
</dbReference>
<dbReference type="InterPro" id="IPR041692">
    <property type="entry name" value="HHH_9"/>
</dbReference>
<dbReference type="SMART" id="SM00732">
    <property type="entry name" value="YqgFc"/>
    <property type="match status" value="1"/>
</dbReference>
<dbReference type="SUPFAM" id="SSF53098">
    <property type="entry name" value="Ribonuclease H-like"/>
    <property type="match status" value="1"/>
</dbReference>
<dbReference type="Gene3D" id="3.30.420.140">
    <property type="entry name" value="YqgF/RNase H-like domain"/>
    <property type="match status" value="1"/>
</dbReference>
<dbReference type="Pfam" id="PF09371">
    <property type="entry name" value="Tex_N"/>
    <property type="match status" value="1"/>
</dbReference>
<dbReference type="SUPFAM" id="SSF47781">
    <property type="entry name" value="RuvA domain 2-like"/>
    <property type="match status" value="2"/>
</dbReference>
<feature type="domain" description="S1 motif" evidence="1">
    <location>
        <begin position="662"/>
        <end position="725"/>
    </location>
</feature>
<dbReference type="WBParaSite" id="EVEC_0000539201-mRNA-1">
    <property type="protein sequence ID" value="EVEC_0000539201-mRNA-1"/>
    <property type="gene ID" value="EVEC_0000539201"/>
</dbReference>
<dbReference type="GO" id="GO:0006139">
    <property type="term" value="P:nucleobase-containing compound metabolic process"/>
    <property type="evidence" value="ECO:0007669"/>
    <property type="project" value="InterPro"/>
</dbReference>
<dbReference type="Pfam" id="PF12836">
    <property type="entry name" value="HHH_3"/>
    <property type="match status" value="1"/>
</dbReference>
<reference evidence="2 3" key="2">
    <citation type="submission" date="2018-10" db="EMBL/GenBank/DDBJ databases">
        <authorList>
            <consortium name="Pathogen Informatics"/>
        </authorList>
    </citation>
    <scope>NUCLEOTIDE SEQUENCE [LARGE SCALE GENOMIC DNA]</scope>
</reference>
<dbReference type="Pfam" id="PF17674">
    <property type="entry name" value="HHH_9"/>
    <property type="match status" value="1"/>
</dbReference>
<sequence length="728" mass="81547">MSVKWAVADYVASELNIDLNVSQNIVELFEDGHEIPFIARYRRHLTQNASPDDLRHALKAFEDAKALKAKVEKFMKRFDDEVQASELQKQSLKSALMTTMDEDEFTSLIAPFKKSKKRTLAAAAAIMKSSNRSTKSLEVENGLKNSEMVEKAVFDYLSSAIHRNEETQKFLREVITSPKKHNVSFLVKSSVTQKGLKLKKESPTEFKRYELYEALQKKEELFQDHQILAIHRGCTTGYLKWTVEVRGGIEKKHPGLKIPVHHKFKPFIQSVIADSTKRFFLPSIERFHPYHRHFRKRLFSRAEESAVDCFASNLRELFLTAPLKGRPVLAVDPGIKHGCKCALVDKHGNLMNTGILFWQRDHNGRFLLDEVSEKRLVALVQEASARHVVIAVGNGKENRSVQEAVALLISKKAFAPTDVEFCVVSECGSSVYSASDIGIAEFPDIDINLRSAVSIARRVLDPISEYVKIPPESLGVGSYQHSVNAKLLREMLDQVVKECVSNVGVDINVASSQVLEKVAGLNKKTVSNIIKYREENGRILSRKVLQGINGIGPKTFQQCAGFLYIFNENSGLTPVKKKRRLTEVYNPLDATPVHPESYNTAEKIIATINADINDVNTSTFKSKLLKCKSQFENAGAEYLLVWELLCRPTLKEVFTVSSIEPGQVVEGTVSNHTQFGTFIDIGIGFAGLLHVSEYRNGTPPKVNSRIKVRVKNVDLAARRVGFALCSGS</sequence>
<reference evidence="4" key="1">
    <citation type="submission" date="2017-02" db="UniProtKB">
        <authorList>
            <consortium name="WormBaseParasite"/>
        </authorList>
    </citation>
    <scope>IDENTIFICATION</scope>
</reference>
<dbReference type="PANTHER" id="PTHR10724">
    <property type="entry name" value="30S RIBOSOMAL PROTEIN S1"/>
    <property type="match status" value="1"/>
</dbReference>
<dbReference type="InterPro" id="IPR018974">
    <property type="entry name" value="Tex-like_N"/>
</dbReference>
<evidence type="ECO:0000313" key="4">
    <source>
        <dbReference type="WBParaSite" id="EVEC_0000539201-mRNA-1"/>
    </source>
</evidence>
<dbReference type="Gene3D" id="1.10.150.310">
    <property type="entry name" value="Tex RuvX-like domain-like"/>
    <property type="match status" value="1"/>
</dbReference>
<dbReference type="Gene3D" id="1.10.10.650">
    <property type="entry name" value="RuvA domain 2-like"/>
    <property type="match status" value="1"/>
</dbReference>
<dbReference type="InterPro" id="IPR010994">
    <property type="entry name" value="RuvA_2-like"/>
</dbReference>
<dbReference type="Gene3D" id="1.10.3500.10">
    <property type="entry name" value="Tex N-terminal region-like"/>
    <property type="match status" value="1"/>
</dbReference>
<dbReference type="InterPro" id="IPR037027">
    <property type="entry name" value="YqgF/RNaseH-like_dom_sf"/>
</dbReference>